<protein>
    <recommendedName>
        <fullName evidence="17">VWFA domain-containing protein</fullName>
    </recommendedName>
</protein>
<evidence type="ECO:0000256" key="16">
    <source>
        <dbReference type="SAM" id="SignalP"/>
    </source>
</evidence>
<dbReference type="InParanoid" id="A0A482XE61"/>
<evidence type="ECO:0000313" key="18">
    <source>
        <dbReference type="EMBL" id="RZF44003.1"/>
    </source>
</evidence>
<dbReference type="CDD" id="cd12912">
    <property type="entry name" value="PDC2_MCP_like"/>
    <property type="match status" value="1"/>
</dbReference>
<dbReference type="SMART" id="SM00327">
    <property type="entry name" value="VWA"/>
    <property type="match status" value="1"/>
</dbReference>
<dbReference type="STRING" id="195883.A0A482XE61"/>
<dbReference type="InterPro" id="IPR051173">
    <property type="entry name" value="Ca_channel_alpha-2/delta"/>
</dbReference>
<dbReference type="Gene3D" id="3.30.450.20">
    <property type="entry name" value="PAS domain"/>
    <property type="match status" value="1"/>
</dbReference>
<dbReference type="SMR" id="A0A482XE61"/>
<evidence type="ECO:0000256" key="12">
    <source>
        <dbReference type="ARBA" id="ARBA00023136"/>
    </source>
</evidence>
<keyword evidence="13" id="KW-1015">Disulfide bond</keyword>
<dbReference type="Pfam" id="PF13519">
    <property type="entry name" value="VWA_2"/>
    <property type="match status" value="1"/>
</dbReference>
<dbReference type="PROSITE" id="PS50234">
    <property type="entry name" value="VWFA"/>
    <property type="match status" value="1"/>
</dbReference>
<evidence type="ECO:0000259" key="17">
    <source>
        <dbReference type="PROSITE" id="PS50234"/>
    </source>
</evidence>
<reference evidence="18 19" key="1">
    <citation type="journal article" date="2017" name="Gigascience">
        <title>Genome sequence of the small brown planthopper, Laodelphax striatellus.</title>
        <authorList>
            <person name="Zhu J."/>
            <person name="Jiang F."/>
            <person name="Wang X."/>
            <person name="Yang P."/>
            <person name="Bao Y."/>
            <person name="Zhao W."/>
            <person name="Wang W."/>
            <person name="Lu H."/>
            <person name="Wang Q."/>
            <person name="Cui N."/>
            <person name="Li J."/>
            <person name="Chen X."/>
            <person name="Luo L."/>
            <person name="Yu J."/>
            <person name="Kang L."/>
            <person name="Cui F."/>
        </authorList>
    </citation>
    <scope>NUCLEOTIDE SEQUENCE [LARGE SCALE GENOMIC DNA]</scope>
    <source>
        <strain evidence="18">Lst14</strain>
    </source>
</reference>
<evidence type="ECO:0000256" key="1">
    <source>
        <dbReference type="ARBA" id="ARBA00004479"/>
    </source>
</evidence>
<evidence type="ECO:0000256" key="6">
    <source>
        <dbReference type="ARBA" id="ARBA00022723"/>
    </source>
</evidence>
<dbReference type="CDD" id="cd01463">
    <property type="entry name" value="vWA_VGCC_like"/>
    <property type="match status" value="1"/>
</dbReference>
<dbReference type="PANTHER" id="PTHR10166">
    <property type="entry name" value="VOLTAGE-DEPENDENT CALCIUM CHANNEL SUBUNIT ALPHA-2/DELTA-RELATED"/>
    <property type="match status" value="1"/>
</dbReference>
<dbReference type="Pfam" id="PF08473">
    <property type="entry name" value="VGCC_alpha2"/>
    <property type="match status" value="1"/>
</dbReference>
<feature type="chain" id="PRO_5019752703" description="VWFA domain-containing protein" evidence="16">
    <location>
        <begin position="22"/>
        <end position="1214"/>
    </location>
</feature>
<keyword evidence="5" id="KW-0812">Transmembrane</keyword>
<organism evidence="18 19">
    <name type="scientific">Laodelphax striatellus</name>
    <name type="common">Small brown planthopper</name>
    <name type="synonym">Delphax striatella</name>
    <dbReference type="NCBI Taxonomy" id="195883"/>
    <lineage>
        <taxon>Eukaryota</taxon>
        <taxon>Metazoa</taxon>
        <taxon>Ecdysozoa</taxon>
        <taxon>Arthropoda</taxon>
        <taxon>Hexapoda</taxon>
        <taxon>Insecta</taxon>
        <taxon>Pterygota</taxon>
        <taxon>Neoptera</taxon>
        <taxon>Paraneoptera</taxon>
        <taxon>Hemiptera</taxon>
        <taxon>Auchenorrhyncha</taxon>
        <taxon>Fulgoroidea</taxon>
        <taxon>Delphacidae</taxon>
        <taxon>Criomorphinae</taxon>
        <taxon>Laodelphax</taxon>
    </lineage>
</organism>
<dbReference type="GO" id="GO:0005891">
    <property type="term" value="C:voltage-gated calcium channel complex"/>
    <property type="evidence" value="ECO:0007669"/>
    <property type="project" value="TreeGrafter"/>
</dbReference>
<feature type="signal peptide" evidence="16">
    <location>
        <begin position="1"/>
        <end position="21"/>
    </location>
</feature>
<keyword evidence="10" id="KW-1133">Transmembrane helix</keyword>
<dbReference type="GO" id="GO:0046872">
    <property type="term" value="F:metal ion binding"/>
    <property type="evidence" value="ECO:0007669"/>
    <property type="project" value="UniProtKB-KW"/>
</dbReference>
<evidence type="ECO:0000256" key="15">
    <source>
        <dbReference type="ARBA" id="ARBA00023303"/>
    </source>
</evidence>
<keyword evidence="8" id="KW-0106">Calcium</keyword>
<evidence type="ECO:0000256" key="4">
    <source>
        <dbReference type="ARBA" id="ARBA00022673"/>
    </source>
</evidence>
<sequence>MTRVQLFVLLLFVAGPTCTHSNEEETVETWATRLGEEIWELGQLVTRIPEIRQKYKVLNARVLPTDGEAILNTIVTNVNRMMKSKMDAVMCLIQAAEELSESFEYNATSVLTYRSAKMSALEEEESTPQPVVPKRIQDEEFYPEYRPMQLASHNHFYGIPVNTEYSAVHVPTDVFDQADNVKENIQWSEALDEVFLKNYQSDPTLKWQYFGGSSGFLRLYPALRWHGEVDEFDCRTRPWFIEAATCSKDVVILMDNSGSMTGMRNTIARQTVNAILKTFSNNDFINIFAFSNVSTNIVPCFTGDMLVQATQENIKTFQEAIVSVKPDGKANFTDAYITAFNLLEQYRERRNCPQRTCNQAVMLVTDSVTDNLTEVFQTYNWFDNRTHVPVRVFTYLIGREVTKVREIQWMACLNRGYYVHIQTLEEAQGQVLKYIPVVARPLVLQGVEHPLSWTHPFADITDPAVSTWLWDVMDFDDQKQRLWNHSSNQNDYFSQRKEDNKYIRKVTQSDLGEDIVEYQEYRMMTSVSGPAYDRKKNNNNETKSADLLGIAGTDVHIKDIEKLTLAYKIGANGYAFIITNNGYLMSHPDLRPVHKGILKDNYNSVDLTEVELLDDNVTDHREPSEEILELRRIMVDHNEGRTLDLKMKFHYDDFRRVGAETRHYFYAPLENTSFSLGLVLPHSYGNYWIKAGDEIRKTYQMGESVADYFKGNWRIHPDWVYCDYHRDTSHWNESREERLVEFMKRMRSPNWKWHEQYPNAPVDEDVCKKKPIGDEEYYCDKELMQLLVFDGKSTHLSYEQKKYIAKSRRELELVNKYNVSLRFVATQSGLTRWQYIKERGDDQNEWGDSNNEALNEPWYRSAVLQHHIDADAFVLSVPFDPERPKTVTASHAIFHRDGGHEAPGSVVGFHFPYENLYNSFNKIISKSNCPDCEVSCQSDTHDCYIIDGNGYVVWSRTNLTGQFFGDMEGAVMEAMVSKNIFRRIKMFDYQGLCFDTIQVDSSAVNLLTPFKQLFNLVMSMSSTKQWYLMELSLWRPVHSYDDEYYDEIESGGTGEEGGEKVFYRRKVSTVRNVTVSRPCDRQGDLYLLQHLSKEGYHSSTIVNCSRPFIVKRIPHTNLLLIVINALYQSCYVKLNAEMTEIEYNNTYGPNQSCQKLYLNTLPRRKLSGCFSEHPLENEIITCGRGSHLEVHSLLLAIVSVIPFLTMLSNTVKRS</sequence>
<evidence type="ECO:0000256" key="8">
    <source>
        <dbReference type="ARBA" id="ARBA00022837"/>
    </source>
</evidence>
<accession>A0A482XE61</accession>
<dbReference type="Proteomes" id="UP000291343">
    <property type="component" value="Unassembled WGS sequence"/>
</dbReference>
<keyword evidence="14" id="KW-0325">Glycoprotein</keyword>
<feature type="domain" description="VWFA" evidence="17">
    <location>
        <begin position="249"/>
        <end position="442"/>
    </location>
</feature>
<evidence type="ECO:0000256" key="13">
    <source>
        <dbReference type="ARBA" id="ARBA00023157"/>
    </source>
</evidence>
<dbReference type="SUPFAM" id="SSF53300">
    <property type="entry name" value="vWA-like"/>
    <property type="match status" value="1"/>
</dbReference>
<evidence type="ECO:0000256" key="5">
    <source>
        <dbReference type="ARBA" id="ARBA00022692"/>
    </source>
</evidence>
<keyword evidence="3" id="KW-0109">Calcium transport</keyword>
<dbReference type="InterPro" id="IPR036465">
    <property type="entry name" value="vWFA_dom_sf"/>
</dbReference>
<dbReference type="InterPro" id="IPR002035">
    <property type="entry name" value="VWF_A"/>
</dbReference>
<keyword evidence="15" id="KW-0407">Ion channel</keyword>
<evidence type="ECO:0000256" key="11">
    <source>
        <dbReference type="ARBA" id="ARBA00023065"/>
    </source>
</evidence>
<dbReference type="GO" id="GO:0005245">
    <property type="term" value="F:voltage-gated calcium channel activity"/>
    <property type="evidence" value="ECO:0007669"/>
    <property type="project" value="TreeGrafter"/>
</dbReference>
<dbReference type="Gene3D" id="3.40.50.410">
    <property type="entry name" value="von Willebrand factor, type A domain"/>
    <property type="match status" value="1"/>
</dbReference>
<gene>
    <name evidence="18" type="ORF">LSTR_LSTR007275</name>
</gene>
<evidence type="ECO:0000256" key="7">
    <source>
        <dbReference type="ARBA" id="ARBA00022729"/>
    </source>
</evidence>
<evidence type="ECO:0000313" key="19">
    <source>
        <dbReference type="Proteomes" id="UP000291343"/>
    </source>
</evidence>
<keyword evidence="19" id="KW-1185">Reference proteome</keyword>
<dbReference type="FunFam" id="3.40.50.410:FF:000095">
    <property type="entry name" value="Dihydropyridine-sensitive l-type calcium channel"/>
    <property type="match status" value="1"/>
</dbReference>
<name>A0A482XE61_LAOST</name>
<keyword evidence="6" id="KW-0479">Metal-binding</keyword>
<keyword evidence="7 16" id="KW-0732">Signal</keyword>
<keyword evidence="11" id="KW-0406">Ion transport</keyword>
<keyword evidence="12" id="KW-0472">Membrane</keyword>
<dbReference type="PANTHER" id="PTHR10166:SF31">
    <property type="entry name" value="CA[2+] CHANNEL MUSCLE-SPECIFIC ALPHA2_DELTA SUBUNIT, ISOFORM A"/>
    <property type="match status" value="1"/>
</dbReference>
<evidence type="ECO:0000256" key="9">
    <source>
        <dbReference type="ARBA" id="ARBA00022882"/>
    </source>
</evidence>
<dbReference type="EMBL" id="QKKF02011778">
    <property type="protein sequence ID" value="RZF44003.1"/>
    <property type="molecule type" value="Genomic_DNA"/>
</dbReference>
<dbReference type="OrthoDB" id="10054666at2759"/>
<keyword evidence="9" id="KW-0851">Voltage-gated channel</keyword>
<dbReference type="AlphaFoldDB" id="A0A482XE61"/>
<evidence type="ECO:0000256" key="14">
    <source>
        <dbReference type="ARBA" id="ARBA00023180"/>
    </source>
</evidence>
<evidence type="ECO:0000256" key="10">
    <source>
        <dbReference type="ARBA" id="ARBA00022989"/>
    </source>
</evidence>
<dbReference type="InterPro" id="IPR013680">
    <property type="entry name" value="VDCC_a2/dsu"/>
</dbReference>
<dbReference type="FunCoup" id="A0A482XE61">
    <property type="interactions" value="87"/>
</dbReference>
<evidence type="ECO:0000256" key="2">
    <source>
        <dbReference type="ARBA" id="ARBA00022448"/>
    </source>
</evidence>
<dbReference type="InterPro" id="IPR013608">
    <property type="entry name" value="VWA_N"/>
</dbReference>
<comment type="subcellular location">
    <subcellularLocation>
        <location evidence="1">Membrane</location>
        <topology evidence="1">Single-pass type I membrane protein</topology>
    </subcellularLocation>
</comment>
<keyword evidence="2" id="KW-0813">Transport</keyword>
<proteinExistence type="predicted"/>
<evidence type="ECO:0000256" key="3">
    <source>
        <dbReference type="ARBA" id="ARBA00022568"/>
    </source>
</evidence>
<keyword evidence="4" id="KW-0107">Calcium channel</keyword>
<comment type="caution">
    <text evidence="18">The sequence shown here is derived from an EMBL/GenBank/DDBJ whole genome shotgun (WGS) entry which is preliminary data.</text>
</comment>
<dbReference type="Pfam" id="PF08399">
    <property type="entry name" value="VWA_N"/>
    <property type="match status" value="1"/>
</dbReference>